<evidence type="ECO:0000256" key="13">
    <source>
        <dbReference type="ARBA" id="ARBA00023136"/>
    </source>
</evidence>
<feature type="compositionally biased region" description="Acidic residues" evidence="21">
    <location>
        <begin position="824"/>
        <end position="848"/>
    </location>
</feature>
<dbReference type="GO" id="GO:0009055">
    <property type="term" value="F:electron transfer activity"/>
    <property type="evidence" value="ECO:0007669"/>
    <property type="project" value="TreeGrafter"/>
</dbReference>
<feature type="binding site" evidence="18">
    <location>
        <begin position="1408"/>
        <end position="1409"/>
    </location>
    <ligand>
        <name>FAD</name>
        <dbReference type="ChEBI" id="CHEBI:57692"/>
    </ligand>
</feature>
<comment type="similarity">
    <text evidence="3 20">Belongs to the FAD-dependent oxidoreductase 2 family. FRD/SDH subfamily.</text>
</comment>
<feature type="binding site" evidence="18">
    <location>
        <begin position="1042"/>
        <end position="1057"/>
    </location>
    <ligand>
        <name>FAD</name>
        <dbReference type="ChEBI" id="CHEBI:57692"/>
    </ligand>
</feature>
<evidence type="ECO:0000256" key="3">
    <source>
        <dbReference type="ARBA" id="ARBA00008040"/>
    </source>
</evidence>
<dbReference type="EMBL" id="JAGTJQ010000003">
    <property type="protein sequence ID" value="KAH7035340.1"/>
    <property type="molecule type" value="Genomic_DNA"/>
</dbReference>
<dbReference type="SUPFAM" id="SSF64268">
    <property type="entry name" value="PX domain"/>
    <property type="match status" value="1"/>
</dbReference>
<feature type="active site" description="Proton acceptor" evidence="16">
    <location>
        <position position="1291"/>
    </location>
</feature>
<keyword evidence="9 20" id="KW-0809">Transit peptide</keyword>
<keyword evidence="8 18" id="KW-0274">FAD</keyword>
<dbReference type="SUPFAM" id="SSF46977">
    <property type="entry name" value="Succinate dehydrogenase/fumarate reductase flavoprotein C-terminal domain"/>
    <property type="match status" value="1"/>
</dbReference>
<dbReference type="EC" id="1.3.5.1" evidence="20"/>
<comment type="subcellular location">
    <subcellularLocation>
        <location evidence="1 20">Mitochondrion inner membrane</location>
        <topology evidence="1 20">Peripheral membrane protein</topology>
        <orientation evidence="1 20">Matrix side</orientation>
    </subcellularLocation>
</comment>
<feature type="binding site" evidence="18">
    <location>
        <begin position="1019"/>
        <end position="1024"/>
    </location>
    <ligand>
        <name>FAD</name>
        <dbReference type="ChEBI" id="CHEBI:57692"/>
    </ligand>
</feature>
<keyword evidence="12" id="KW-0496">Mitochondrion</keyword>
<sequence>MATTTTSAPPSGQSAALNGGRELISEQVHWEISELNSPTALRRFGAPFKSEFGEVSPLDSELPLLRYIFVHHVREFPFLDKAKEKEFWQDKLQMFLESFANKSISSSEDRLEETKRRKLAIKCRKLVELMMVSGIPTSSGFEERIRFAEMEIVDRDAIDTGVLNTMPQGNFINGWDVNVAGVHITSERRNIRYHKHAEFILRAHRKGELEYYISRRYGDFVKLHKRLRTELPGKILPPLPKKNKSDTDATGLFAGDGADSDASSVSSMSTVNRGNGLAASMKNLSVRDHRRNRSTASSLRASPRPSTDGSRAGSPKAENTILWRENQRISLRAFLRQLLQSPQIAGTKAIDEFLTLNHITPTDEDVEDIARRKVVDEKRVEEQKKFYEIARKRAAELDVYMEQFRRDIVESNGLTNLFQEIKEKETIPELSVKYQKFAEWLRIEIAAVVYHLFLAEDNSPELFAQLKRIHSLIPYTLLKNVIRIANPAAVMSGVLDLFLAQPWGSRSLLQRIFSAALNDGIKNYQRSIDAVSAKIEDDLLVLKLKTFSEADEPIKEAIREEAVADDVDIIVAALRSELIEPALTPEQITRLYNAYVAFNSAVENIDAELKQGAQFFSHLKQLMKLQTRQRDKTMMLQLIEEPVTLQLFRDLFHIFYEPLVRSANVITDFSVFVDDMIQVVERCREQDASADPNQTVQAFIDLCARHEHNFYKFVHEVHTHDNGLFTALMGWIEGILEFLRKGPAGGSIDINAVFEGGVSTNLIDREKAVNEINELISWQEARKKWHHDKTRQKMAAEGEVGVDSTLPGMPSFSASDFGLDEMDLEDMNYDDGSDEEAEAAEEEELDPIEAERRRRSKKQDRLRRSAGEPAKPSVSEVHKLRDNFLAMLRNIEQRKAGLGQLHSSRLGSRGAEVQSWVRLHRSSCAAPFRLVPRSRSRFLQRSKKYQPWRLRWPCGGSPLALPYVAFLVTPLRCSDESGGRGHCGARIWTNNNLRAKEANVHISNKYPVIDHEYDAIVCGAGGAGLRAGFGLAEAGFKTAVISKLFPTRSHTVAAQGGINAALGNMHEDDWRWHMYDTVKGSDWLGDQDAIHYMTREAPASIIELENYGCPFSRTEDGKIYQRAFGGQSKDYGKGGQAYRCCAAADRTGHALLHTLYGQSLRYNTDYFIEYFAIDLIMEDGECRGILAYNQEDGTLHRFMANHTVLATGGYGRAYFSCTSAHTCTGDGMAMVARAGLPNQDLEFVQFHPTGIYGAGCLITEGSRGEGGYLLNSEGERFMERYAPTAKDLASRDVVSRSMTLEIREGRGVGPDKDHIYLQLSHLPAEILAERLPGISETAAIFAGVDVTKQPIPVLPTVHYNMGGIPTKYTGEVITLDENGKDKVVNGLYACGEAACVSVHGANRLGANSLLDLVVFGRAVAHTIRDKGTPGAAHKPISADAGAASIEDLDKVRKSDGPKSTAEIRLAMQKAMQTDVSVFRTQESLDEGVQKVTEIDGTFSQVGIKDRSMIWNSDLVETLELRNLLTCATQTAVAAANRKESRGAHAREDFPERDDENWMKHTLTYQKQPHGKIDLTYRGVIATTLDEAECKPVPPFKRTY</sequence>
<dbReference type="FunFam" id="3.90.700.10:FF:000001">
    <property type="entry name" value="Mitochondrial succinate dehydrogenase flavoprotein subunit"/>
    <property type="match status" value="1"/>
</dbReference>
<feature type="binding site" evidence="17">
    <location>
        <position position="1358"/>
    </location>
    <ligand>
        <name>substrate</name>
    </ligand>
</feature>
<dbReference type="PANTHER" id="PTHR11632:SF51">
    <property type="entry name" value="SUCCINATE DEHYDROGENASE [UBIQUINONE] FLAVOPROTEIN SUBUNIT, MITOCHONDRIAL"/>
    <property type="match status" value="1"/>
</dbReference>
<dbReference type="Proteomes" id="UP000756346">
    <property type="component" value="Unassembled WGS sequence"/>
</dbReference>
<evidence type="ECO:0000256" key="19">
    <source>
        <dbReference type="PIRSR" id="PIRSR611281-4"/>
    </source>
</evidence>
<dbReference type="Gene3D" id="3.50.50.60">
    <property type="entry name" value="FAD/NAD(P)-binding domain"/>
    <property type="match status" value="1"/>
</dbReference>
<dbReference type="NCBIfam" id="TIGR01816">
    <property type="entry name" value="sdhA_forward"/>
    <property type="match status" value="1"/>
</dbReference>
<dbReference type="GO" id="GO:0006099">
    <property type="term" value="P:tricarboxylic acid cycle"/>
    <property type="evidence" value="ECO:0007669"/>
    <property type="project" value="UniProtKB-KW"/>
</dbReference>
<comment type="pathway">
    <text evidence="2 20">Carbohydrate metabolism; tricarboxylic acid cycle; fumarate from succinate (eukaryal route): step 1/1.</text>
</comment>
<evidence type="ECO:0000313" key="23">
    <source>
        <dbReference type="EMBL" id="KAH7035340.1"/>
    </source>
</evidence>
<dbReference type="FunFam" id="4.10.80.40:FF:000002">
    <property type="entry name" value="Succinate dehydrogenase [ubiquinone] flavoprotein subunit, mitochondrial"/>
    <property type="match status" value="1"/>
</dbReference>
<proteinExistence type="inferred from homology"/>
<dbReference type="Pfam" id="PF00890">
    <property type="entry name" value="FAD_binding_2"/>
    <property type="match status" value="1"/>
</dbReference>
<dbReference type="GO" id="GO:0006121">
    <property type="term" value="P:mitochondrial electron transport, succinate to ubiquinone"/>
    <property type="evidence" value="ECO:0007669"/>
    <property type="project" value="TreeGrafter"/>
</dbReference>
<dbReference type="GO" id="GO:0008177">
    <property type="term" value="F:succinate dehydrogenase (quinone) activity"/>
    <property type="evidence" value="ECO:0007669"/>
    <property type="project" value="UniProtKB-EC"/>
</dbReference>
<dbReference type="SUPFAM" id="SSF56425">
    <property type="entry name" value="Succinate dehydrogenase/fumarate reductase flavoprotein, catalytic domain"/>
    <property type="match status" value="1"/>
</dbReference>
<keyword evidence="4 20" id="KW-0813">Transport</keyword>
<feature type="binding site" evidence="17">
    <location>
        <position position="1403"/>
    </location>
    <ligand>
        <name>substrate</name>
    </ligand>
</feature>
<dbReference type="PROSITE" id="PS00504">
    <property type="entry name" value="FRD_SDH_FAD_BINDING"/>
    <property type="match status" value="1"/>
</dbReference>
<reference evidence="23" key="1">
    <citation type="journal article" date="2021" name="Nat. Commun.">
        <title>Genetic determinants of endophytism in the Arabidopsis root mycobiome.</title>
        <authorList>
            <person name="Mesny F."/>
            <person name="Miyauchi S."/>
            <person name="Thiergart T."/>
            <person name="Pickel B."/>
            <person name="Atanasova L."/>
            <person name="Karlsson M."/>
            <person name="Huettel B."/>
            <person name="Barry K.W."/>
            <person name="Haridas S."/>
            <person name="Chen C."/>
            <person name="Bauer D."/>
            <person name="Andreopoulos W."/>
            <person name="Pangilinan J."/>
            <person name="LaButti K."/>
            <person name="Riley R."/>
            <person name="Lipzen A."/>
            <person name="Clum A."/>
            <person name="Drula E."/>
            <person name="Henrissat B."/>
            <person name="Kohler A."/>
            <person name="Grigoriev I.V."/>
            <person name="Martin F.M."/>
            <person name="Hacquard S."/>
        </authorList>
    </citation>
    <scope>NUCLEOTIDE SEQUENCE</scope>
    <source>
        <strain evidence="23">MPI-CAGE-CH-0230</strain>
    </source>
</reference>
<dbReference type="PANTHER" id="PTHR11632">
    <property type="entry name" value="SUCCINATE DEHYDROGENASE 2 FLAVOPROTEIN SUBUNIT"/>
    <property type="match status" value="1"/>
</dbReference>
<evidence type="ECO:0000256" key="20">
    <source>
        <dbReference type="RuleBase" id="RU362051"/>
    </source>
</evidence>
<dbReference type="GO" id="GO:0050660">
    <property type="term" value="F:flavin adenine dinucleotide binding"/>
    <property type="evidence" value="ECO:0007669"/>
    <property type="project" value="InterPro"/>
</dbReference>
<keyword evidence="11 20" id="KW-0560">Oxidoreductase</keyword>
<comment type="function">
    <text evidence="15 20">Flavoprotein (FP) subunit of succinate dehydrogenase (SDH) that is involved in complex II of the mitochondrial electron transport chain and is responsible for transferring electrons from succinate to ubiquinone (coenzyme Q).</text>
</comment>
<evidence type="ECO:0000256" key="2">
    <source>
        <dbReference type="ARBA" id="ARBA00004788"/>
    </source>
</evidence>
<dbReference type="InterPro" id="IPR024554">
    <property type="entry name" value="LEC1-like_C"/>
</dbReference>
<dbReference type="Gene3D" id="3.30.1520.10">
    <property type="entry name" value="Phox-like domain"/>
    <property type="match status" value="1"/>
</dbReference>
<evidence type="ECO:0000256" key="7">
    <source>
        <dbReference type="ARBA" id="ARBA00022792"/>
    </source>
</evidence>
<dbReference type="Gene3D" id="4.10.80.40">
    <property type="entry name" value="succinate dehydrogenase protein domain"/>
    <property type="match status" value="1"/>
</dbReference>
<dbReference type="FunFam" id="3.50.50.60:FF:000482">
    <property type="entry name" value="Succinate dehydrogenase complex, subunit A, flavoprotein (Fp)"/>
    <property type="match status" value="1"/>
</dbReference>
<dbReference type="FunFam" id="1.20.58.100:FF:000001">
    <property type="entry name" value="Succinate dehydrogenase flavoprotein subunit (SdhA)"/>
    <property type="match status" value="1"/>
</dbReference>
<evidence type="ECO:0000256" key="15">
    <source>
        <dbReference type="ARBA" id="ARBA00059077"/>
    </source>
</evidence>
<dbReference type="Gene3D" id="1.20.58.100">
    <property type="entry name" value="Fumarate reductase/succinate dehydrogenase flavoprotein-like, C-terminal domain"/>
    <property type="match status" value="1"/>
</dbReference>
<evidence type="ECO:0000256" key="18">
    <source>
        <dbReference type="PIRSR" id="PIRSR611281-3"/>
    </source>
</evidence>
<dbReference type="InterPro" id="IPR036188">
    <property type="entry name" value="FAD/NAD-bd_sf"/>
</dbReference>
<keyword evidence="6 18" id="KW-0285">Flavoprotein</keyword>
<feature type="compositionally biased region" description="Polar residues" evidence="21">
    <location>
        <begin position="294"/>
        <end position="309"/>
    </location>
</feature>
<feature type="binding site" evidence="17">
    <location>
        <position position="1259"/>
    </location>
    <ligand>
        <name>substrate</name>
    </ligand>
</feature>
<dbReference type="CDD" id="cd06869">
    <property type="entry name" value="PX_UP2_fungi"/>
    <property type="match status" value="1"/>
</dbReference>
<keyword evidence="13 20" id="KW-0472">Membrane</keyword>
<comment type="caution">
    <text evidence="23">The sequence shown here is derived from an EMBL/GenBank/DDBJ whole genome shotgun (WGS) entry which is preliminary data.</text>
</comment>
<evidence type="ECO:0000256" key="6">
    <source>
        <dbReference type="ARBA" id="ARBA00022630"/>
    </source>
</evidence>
<evidence type="ECO:0000256" key="17">
    <source>
        <dbReference type="PIRSR" id="PIRSR611281-2"/>
    </source>
</evidence>
<keyword evidence="10 20" id="KW-0249">Electron transport</keyword>
<evidence type="ECO:0000256" key="5">
    <source>
        <dbReference type="ARBA" id="ARBA00022532"/>
    </source>
</evidence>
<feature type="region of interest" description="Disordered" evidence="21">
    <location>
        <begin position="786"/>
        <end position="808"/>
    </location>
</feature>
<dbReference type="Pfam" id="PF02910">
    <property type="entry name" value="Succ_DH_flav_C"/>
    <property type="match status" value="1"/>
</dbReference>
<evidence type="ECO:0000256" key="12">
    <source>
        <dbReference type="ARBA" id="ARBA00023128"/>
    </source>
</evidence>
<comment type="catalytic activity">
    <reaction evidence="14 20">
        <text>a quinone + succinate = fumarate + a quinol</text>
        <dbReference type="Rhea" id="RHEA:40523"/>
        <dbReference type="ChEBI" id="CHEBI:24646"/>
        <dbReference type="ChEBI" id="CHEBI:29806"/>
        <dbReference type="ChEBI" id="CHEBI:30031"/>
        <dbReference type="ChEBI" id="CHEBI:132124"/>
        <dbReference type="EC" id="1.3.5.1"/>
    </reaction>
</comment>
<feature type="modified residue" description="Tele-8alpha-FAD histidine" evidence="19">
    <location>
        <position position="1050"/>
    </location>
</feature>
<evidence type="ECO:0000256" key="11">
    <source>
        <dbReference type="ARBA" id="ARBA00023002"/>
    </source>
</evidence>
<dbReference type="InterPro" id="IPR036871">
    <property type="entry name" value="PX_dom_sf"/>
</dbReference>
<keyword evidence="5 20" id="KW-0816">Tricarboxylic acid cycle</keyword>
<dbReference type="GO" id="GO:0035091">
    <property type="term" value="F:phosphatidylinositol binding"/>
    <property type="evidence" value="ECO:0007669"/>
    <property type="project" value="InterPro"/>
</dbReference>
<dbReference type="Pfam" id="PF12825">
    <property type="entry name" value="DUF3818"/>
    <property type="match status" value="1"/>
</dbReference>
<evidence type="ECO:0000259" key="22">
    <source>
        <dbReference type="PROSITE" id="PS50195"/>
    </source>
</evidence>
<dbReference type="InterPro" id="IPR037099">
    <property type="entry name" value="Fum_R/Succ_DH_flav-like_C_sf"/>
</dbReference>
<dbReference type="SMART" id="SM00312">
    <property type="entry name" value="PX"/>
    <property type="match status" value="1"/>
</dbReference>
<dbReference type="InterPro" id="IPR003953">
    <property type="entry name" value="FAD-dep_OxRdtase_2_FAD-bd"/>
</dbReference>
<dbReference type="Pfam" id="PF00787">
    <property type="entry name" value="PX"/>
    <property type="match status" value="1"/>
</dbReference>
<feature type="region of interest" description="Disordered" evidence="21">
    <location>
        <begin position="234"/>
        <end position="318"/>
    </location>
</feature>
<evidence type="ECO:0000256" key="4">
    <source>
        <dbReference type="ARBA" id="ARBA00022448"/>
    </source>
</evidence>
<evidence type="ECO:0000256" key="14">
    <source>
        <dbReference type="ARBA" id="ARBA00049220"/>
    </source>
</evidence>
<comment type="cofactor">
    <cofactor evidence="18">
        <name>FAD</name>
        <dbReference type="ChEBI" id="CHEBI:57692"/>
    </cofactor>
    <text evidence="18">Flavinylated by SdhE, about 5% flavinylation occurs in the absence of SdhE.</text>
</comment>
<feature type="binding site" evidence="18">
    <location>
        <position position="1226"/>
    </location>
    <ligand>
        <name>FAD</name>
        <dbReference type="ChEBI" id="CHEBI:57692"/>
    </ligand>
</feature>
<evidence type="ECO:0000256" key="8">
    <source>
        <dbReference type="ARBA" id="ARBA00022827"/>
    </source>
</evidence>
<dbReference type="GeneID" id="70189697"/>
<evidence type="ECO:0000256" key="9">
    <source>
        <dbReference type="ARBA" id="ARBA00022946"/>
    </source>
</evidence>
<evidence type="ECO:0000256" key="16">
    <source>
        <dbReference type="PIRSR" id="PIRSR611281-1"/>
    </source>
</evidence>
<evidence type="ECO:0000256" key="1">
    <source>
        <dbReference type="ARBA" id="ARBA00004443"/>
    </source>
</evidence>
<feature type="region of interest" description="Disordered" evidence="21">
    <location>
        <begin position="824"/>
        <end position="876"/>
    </location>
</feature>
<dbReference type="Pfam" id="PF12828">
    <property type="entry name" value="PXB"/>
    <property type="match status" value="1"/>
</dbReference>
<dbReference type="InterPro" id="IPR027477">
    <property type="entry name" value="Succ_DH/fumarate_Rdtase_cat_sf"/>
</dbReference>
<gene>
    <name evidence="23" type="ORF">B0I36DRAFT_372877</name>
</gene>
<keyword evidence="7" id="KW-0999">Mitochondrion inner membrane</keyword>
<dbReference type="SUPFAM" id="SSF51905">
    <property type="entry name" value="FAD/NAD(P)-binding domain"/>
    <property type="match status" value="1"/>
</dbReference>
<protein>
    <recommendedName>
        <fullName evidence="20">Succinate dehydrogenase [ubiquinone] flavoprotein subunit, mitochondrial</fullName>
        <ecNumber evidence="20">1.3.5.1</ecNumber>
    </recommendedName>
</protein>
<dbReference type="InterPro" id="IPR001683">
    <property type="entry name" value="PX_dom"/>
</dbReference>
<feature type="binding site" evidence="17">
    <location>
        <position position="1247"/>
    </location>
    <ligand>
        <name>substrate</name>
    </ligand>
</feature>
<dbReference type="InterPro" id="IPR015939">
    <property type="entry name" value="Fum_Rdtase/Succ_DH_flav-like_C"/>
</dbReference>
<evidence type="ECO:0000256" key="10">
    <source>
        <dbReference type="ARBA" id="ARBA00022982"/>
    </source>
</evidence>
<feature type="binding site" evidence="18">
    <location>
        <position position="1392"/>
    </location>
    <ligand>
        <name>FAD</name>
        <dbReference type="ChEBI" id="CHEBI:57692"/>
    </ligand>
</feature>
<dbReference type="GO" id="GO:0005743">
    <property type="term" value="C:mitochondrial inner membrane"/>
    <property type="evidence" value="ECO:0007669"/>
    <property type="project" value="UniProtKB-SubCell"/>
</dbReference>
<dbReference type="PROSITE" id="PS50195">
    <property type="entry name" value="PX"/>
    <property type="match status" value="1"/>
</dbReference>
<feature type="domain" description="PX" evidence="22">
    <location>
        <begin position="177"/>
        <end position="361"/>
    </location>
</feature>
<evidence type="ECO:0000256" key="21">
    <source>
        <dbReference type="SAM" id="MobiDB-lite"/>
    </source>
</evidence>
<dbReference type="FunFam" id="3.50.50.60:FF:001062">
    <property type="entry name" value="Succinate dehydrogenase complex, subunit A, flavoprotein (Fp)"/>
    <property type="match status" value="1"/>
</dbReference>
<name>A0A9P9BSY3_9PEZI</name>
<dbReference type="Gene3D" id="3.90.700.10">
    <property type="entry name" value="Succinate dehydrogenase/fumarate reductase flavoprotein, catalytic domain"/>
    <property type="match status" value="1"/>
</dbReference>
<dbReference type="InterPro" id="IPR011281">
    <property type="entry name" value="Succ_DH_flav_su_fwd"/>
</dbReference>
<accession>A0A9P9BSY3</accession>
<dbReference type="InterPro" id="IPR014006">
    <property type="entry name" value="Succ_Dhase_FrdA_Gneg"/>
</dbReference>
<evidence type="ECO:0000313" key="24">
    <source>
        <dbReference type="Proteomes" id="UP000756346"/>
    </source>
</evidence>
<dbReference type="InterPro" id="IPR003952">
    <property type="entry name" value="FRD_SDH_FAD_BS"/>
</dbReference>
<dbReference type="InterPro" id="IPR030664">
    <property type="entry name" value="SdhA/FrdA/AprA"/>
</dbReference>
<dbReference type="NCBIfam" id="TIGR01812">
    <property type="entry name" value="sdhA_frdA_Gneg"/>
    <property type="match status" value="1"/>
</dbReference>
<dbReference type="InterPro" id="IPR024555">
    <property type="entry name" value="PX-associated"/>
</dbReference>
<organism evidence="23 24">
    <name type="scientific">Microdochium trichocladiopsis</name>
    <dbReference type="NCBI Taxonomy" id="1682393"/>
    <lineage>
        <taxon>Eukaryota</taxon>
        <taxon>Fungi</taxon>
        <taxon>Dikarya</taxon>
        <taxon>Ascomycota</taxon>
        <taxon>Pezizomycotina</taxon>
        <taxon>Sordariomycetes</taxon>
        <taxon>Xylariomycetidae</taxon>
        <taxon>Xylariales</taxon>
        <taxon>Microdochiaceae</taxon>
        <taxon>Microdochium</taxon>
    </lineage>
</organism>
<feature type="compositionally biased region" description="Low complexity" evidence="21">
    <location>
        <begin position="255"/>
        <end position="269"/>
    </location>
</feature>
<keyword evidence="24" id="KW-1185">Reference proteome</keyword>
<dbReference type="OrthoDB" id="71672at2759"/>
<dbReference type="RefSeq" id="XP_046015433.1">
    <property type="nucleotide sequence ID" value="XM_046160151.1"/>
</dbReference>